<organism evidence="2 3">
    <name type="scientific">Triangularia setosa</name>
    <dbReference type="NCBI Taxonomy" id="2587417"/>
    <lineage>
        <taxon>Eukaryota</taxon>
        <taxon>Fungi</taxon>
        <taxon>Dikarya</taxon>
        <taxon>Ascomycota</taxon>
        <taxon>Pezizomycotina</taxon>
        <taxon>Sordariomycetes</taxon>
        <taxon>Sordariomycetidae</taxon>
        <taxon>Sordariales</taxon>
        <taxon>Podosporaceae</taxon>
        <taxon>Triangularia</taxon>
    </lineage>
</organism>
<proteinExistence type="predicted"/>
<feature type="compositionally biased region" description="Polar residues" evidence="1">
    <location>
        <begin position="29"/>
        <end position="60"/>
    </location>
</feature>
<keyword evidence="3" id="KW-1185">Reference proteome</keyword>
<comment type="caution">
    <text evidence="2">The sequence shown here is derived from an EMBL/GenBank/DDBJ whole genome shotgun (WGS) entry which is preliminary data.</text>
</comment>
<feature type="compositionally biased region" description="Low complexity" evidence="1">
    <location>
        <begin position="14"/>
        <end position="26"/>
    </location>
</feature>
<gene>
    <name evidence="2" type="ORF">QBC36DRAFT_319358</name>
</gene>
<feature type="region of interest" description="Disordered" evidence="1">
    <location>
        <begin position="117"/>
        <end position="200"/>
    </location>
</feature>
<reference evidence="2" key="2">
    <citation type="submission" date="2023-05" db="EMBL/GenBank/DDBJ databases">
        <authorList>
            <consortium name="Lawrence Berkeley National Laboratory"/>
            <person name="Steindorff A."/>
            <person name="Hensen N."/>
            <person name="Bonometti L."/>
            <person name="Westerberg I."/>
            <person name="Brannstrom I.O."/>
            <person name="Guillou S."/>
            <person name="Cros-Aarteil S."/>
            <person name="Calhoun S."/>
            <person name="Haridas S."/>
            <person name="Kuo A."/>
            <person name="Mondo S."/>
            <person name="Pangilinan J."/>
            <person name="Riley R."/>
            <person name="Labutti K."/>
            <person name="Andreopoulos B."/>
            <person name="Lipzen A."/>
            <person name="Chen C."/>
            <person name="Yanf M."/>
            <person name="Daum C."/>
            <person name="Ng V."/>
            <person name="Clum A."/>
            <person name="Ohm R."/>
            <person name="Martin F."/>
            <person name="Silar P."/>
            <person name="Natvig D."/>
            <person name="Lalanne C."/>
            <person name="Gautier V."/>
            <person name="Ament-Velasquez S.L."/>
            <person name="Kruys A."/>
            <person name="Hutchinson M.I."/>
            <person name="Powell A.J."/>
            <person name="Barry K."/>
            <person name="Miller A.N."/>
            <person name="Grigoriev I.V."/>
            <person name="Debuchy R."/>
            <person name="Gladieux P."/>
            <person name="Thoren M.H."/>
            <person name="Johannesson H."/>
        </authorList>
    </citation>
    <scope>NUCLEOTIDE SEQUENCE</scope>
    <source>
        <strain evidence="2">CBS 892.96</strain>
    </source>
</reference>
<dbReference type="AlphaFoldDB" id="A0AAN7ACJ9"/>
<feature type="region of interest" description="Disordered" evidence="1">
    <location>
        <begin position="1"/>
        <end position="100"/>
    </location>
</feature>
<accession>A0AAN7ACJ9</accession>
<sequence>MPRQQILKAALGRAAPPTTTAQPSAAVRTFTSSAPQMAEDNNSKSSRSQTAATRLTQLSSGGVKRPLDIRSLRANANTGPLASPFGKPSPTSSPSATGGKILSIKSLRLPARFGAGRLGTGTVGPRPSTGFRASQQGGAATTGSGVFRRGGAPAAGGGFPRGKRVPAPGARQAGARLARPGGKFGGGKKGRKEKSKEAEEGKMVLSEAEKKVVDRYEKGEVVPFLPKLEEKDLSGYGAGLATSAQWGKVQSVIQTMRLMGGGQAFNSDSGVTMDIRAVRKRVFNERKPVFFNSEGEREWLRQGERYFNGQAPERAREAVVDLAVLGKYNGRGYKELGDVKGLIENYTGRTWSYRQEDQRRFLEKVMSLLPAEAAKDKAPEKRA</sequence>
<dbReference type="EMBL" id="MU866094">
    <property type="protein sequence ID" value="KAK4180757.1"/>
    <property type="molecule type" value="Genomic_DNA"/>
</dbReference>
<feature type="compositionally biased region" description="Polar residues" evidence="1">
    <location>
        <begin position="131"/>
        <end position="144"/>
    </location>
</feature>
<name>A0AAN7ACJ9_9PEZI</name>
<evidence type="ECO:0000313" key="2">
    <source>
        <dbReference type="EMBL" id="KAK4180757.1"/>
    </source>
</evidence>
<evidence type="ECO:0000313" key="3">
    <source>
        <dbReference type="Proteomes" id="UP001302321"/>
    </source>
</evidence>
<evidence type="ECO:0000256" key="1">
    <source>
        <dbReference type="SAM" id="MobiDB-lite"/>
    </source>
</evidence>
<protein>
    <submittedName>
        <fullName evidence="2">Uncharacterized protein</fullName>
    </submittedName>
</protein>
<dbReference type="Proteomes" id="UP001302321">
    <property type="component" value="Unassembled WGS sequence"/>
</dbReference>
<reference evidence="2" key="1">
    <citation type="journal article" date="2023" name="Mol. Phylogenet. Evol.">
        <title>Genome-scale phylogeny and comparative genomics of the fungal order Sordariales.</title>
        <authorList>
            <person name="Hensen N."/>
            <person name="Bonometti L."/>
            <person name="Westerberg I."/>
            <person name="Brannstrom I.O."/>
            <person name="Guillou S."/>
            <person name="Cros-Aarteil S."/>
            <person name="Calhoun S."/>
            <person name="Haridas S."/>
            <person name="Kuo A."/>
            <person name="Mondo S."/>
            <person name="Pangilinan J."/>
            <person name="Riley R."/>
            <person name="LaButti K."/>
            <person name="Andreopoulos B."/>
            <person name="Lipzen A."/>
            <person name="Chen C."/>
            <person name="Yan M."/>
            <person name="Daum C."/>
            <person name="Ng V."/>
            <person name="Clum A."/>
            <person name="Steindorff A."/>
            <person name="Ohm R.A."/>
            <person name="Martin F."/>
            <person name="Silar P."/>
            <person name="Natvig D.O."/>
            <person name="Lalanne C."/>
            <person name="Gautier V."/>
            <person name="Ament-Velasquez S.L."/>
            <person name="Kruys A."/>
            <person name="Hutchinson M.I."/>
            <person name="Powell A.J."/>
            <person name="Barry K."/>
            <person name="Miller A.N."/>
            <person name="Grigoriev I.V."/>
            <person name="Debuchy R."/>
            <person name="Gladieux P."/>
            <person name="Hiltunen Thoren M."/>
            <person name="Johannesson H."/>
        </authorList>
    </citation>
    <scope>NUCLEOTIDE SEQUENCE</scope>
    <source>
        <strain evidence="2">CBS 892.96</strain>
    </source>
</reference>